<gene>
    <name evidence="2" type="ORF">PG997_001693</name>
</gene>
<organism evidence="2 3">
    <name type="scientific">Apiospora hydei</name>
    <dbReference type="NCBI Taxonomy" id="1337664"/>
    <lineage>
        <taxon>Eukaryota</taxon>
        <taxon>Fungi</taxon>
        <taxon>Dikarya</taxon>
        <taxon>Ascomycota</taxon>
        <taxon>Pezizomycotina</taxon>
        <taxon>Sordariomycetes</taxon>
        <taxon>Xylariomycetidae</taxon>
        <taxon>Amphisphaeriales</taxon>
        <taxon>Apiosporaceae</taxon>
        <taxon>Apiospora</taxon>
    </lineage>
</organism>
<evidence type="ECO:0000313" key="3">
    <source>
        <dbReference type="Proteomes" id="UP001433268"/>
    </source>
</evidence>
<feature type="signal peptide" evidence="1">
    <location>
        <begin position="1"/>
        <end position="16"/>
    </location>
</feature>
<protein>
    <submittedName>
        <fullName evidence="2">Uncharacterized protein</fullName>
    </submittedName>
</protein>
<evidence type="ECO:0000256" key="1">
    <source>
        <dbReference type="SAM" id="SignalP"/>
    </source>
</evidence>
<evidence type="ECO:0000313" key="2">
    <source>
        <dbReference type="EMBL" id="KAK8095008.1"/>
    </source>
</evidence>
<dbReference type="Proteomes" id="UP001433268">
    <property type="component" value="Unassembled WGS sequence"/>
</dbReference>
<proteinExistence type="predicted"/>
<reference evidence="2 3" key="1">
    <citation type="submission" date="2023-01" db="EMBL/GenBank/DDBJ databases">
        <title>Analysis of 21 Apiospora genomes using comparative genomics revels a genus with tremendous synthesis potential of carbohydrate active enzymes and secondary metabolites.</title>
        <authorList>
            <person name="Sorensen T."/>
        </authorList>
    </citation>
    <scope>NUCLEOTIDE SEQUENCE [LARGE SCALE GENOMIC DNA]</scope>
    <source>
        <strain evidence="2 3">CBS 114990</strain>
    </source>
</reference>
<name>A0ABR1XEN0_9PEZI</name>
<dbReference type="GeneID" id="92039068"/>
<feature type="chain" id="PRO_5045403808" evidence="1">
    <location>
        <begin position="17"/>
        <end position="111"/>
    </location>
</feature>
<dbReference type="RefSeq" id="XP_066675781.1">
    <property type="nucleotide sequence ID" value="XM_066806008.1"/>
</dbReference>
<dbReference type="EMBL" id="JAQQWN010000002">
    <property type="protein sequence ID" value="KAK8095008.1"/>
    <property type="molecule type" value="Genomic_DNA"/>
</dbReference>
<sequence>MKASFIILAALPAAFAAPAIDARQDGGHEVLACACAKASGETYVPSICLYYAGGYIEIDGQQYCFPAATWSERMDEAFPASGCAEKFPEWPLQACKTTRVCPTIGDYQTPC</sequence>
<comment type="caution">
    <text evidence="2">The sequence shown here is derived from an EMBL/GenBank/DDBJ whole genome shotgun (WGS) entry which is preliminary data.</text>
</comment>
<keyword evidence="3" id="KW-1185">Reference proteome</keyword>
<keyword evidence="1" id="KW-0732">Signal</keyword>
<accession>A0ABR1XEN0</accession>